<proteinExistence type="predicted"/>
<feature type="non-terminal residue" evidence="1">
    <location>
        <position position="1"/>
    </location>
</feature>
<dbReference type="AlphaFoldDB" id="A0A382M5B4"/>
<organism evidence="1">
    <name type="scientific">marine metagenome</name>
    <dbReference type="NCBI Taxonomy" id="408172"/>
    <lineage>
        <taxon>unclassified sequences</taxon>
        <taxon>metagenomes</taxon>
        <taxon>ecological metagenomes</taxon>
    </lineage>
</organism>
<accession>A0A382M5B4</accession>
<gene>
    <name evidence="1" type="ORF">METZ01_LOCUS296662</name>
</gene>
<dbReference type="EMBL" id="UINC01091214">
    <property type="protein sequence ID" value="SVC43808.1"/>
    <property type="molecule type" value="Genomic_DNA"/>
</dbReference>
<sequence length="46" mass="5339">VAKLIDRGIIGPVYFWSLVKFWCYEGSYGAKVGKDDGNWLFQVKFH</sequence>
<evidence type="ECO:0000313" key="1">
    <source>
        <dbReference type="EMBL" id="SVC43808.1"/>
    </source>
</evidence>
<reference evidence="1" key="1">
    <citation type="submission" date="2018-05" db="EMBL/GenBank/DDBJ databases">
        <authorList>
            <person name="Lanie J.A."/>
            <person name="Ng W.-L."/>
            <person name="Kazmierczak K.M."/>
            <person name="Andrzejewski T.M."/>
            <person name="Davidsen T.M."/>
            <person name="Wayne K.J."/>
            <person name="Tettelin H."/>
            <person name="Glass J.I."/>
            <person name="Rusch D."/>
            <person name="Podicherti R."/>
            <person name="Tsui H.-C.T."/>
            <person name="Winkler M.E."/>
        </authorList>
    </citation>
    <scope>NUCLEOTIDE SEQUENCE</scope>
</reference>
<protein>
    <submittedName>
        <fullName evidence="1">Uncharacterized protein</fullName>
    </submittedName>
</protein>
<name>A0A382M5B4_9ZZZZ</name>